<comment type="caution">
    <text evidence="2">The sequence shown here is derived from an EMBL/GenBank/DDBJ whole genome shotgun (WGS) entry which is preliminary data.</text>
</comment>
<organism evidence="2 3">
    <name type="scientific">Listeria grayi FSL F6-1183</name>
    <dbReference type="NCBI Taxonomy" id="1265827"/>
    <lineage>
        <taxon>Bacteria</taxon>
        <taxon>Bacillati</taxon>
        <taxon>Bacillota</taxon>
        <taxon>Bacilli</taxon>
        <taxon>Bacillales</taxon>
        <taxon>Listeriaceae</taxon>
        <taxon>Listeria</taxon>
    </lineage>
</organism>
<accession>A0A829R3I6</accession>
<dbReference type="Proteomes" id="UP000019251">
    <property type="component" value="Unassembled WGS sequence"/>
</dbReference>
<gene>
    <name evidence="2" type="ORF">LMUR_12964</name>
</gene>
<keyword evidence="1" id="KW-0812">Transmembrane</keyword>
<dbReference type="AlphaFoldDB" id="A0A829R3I6"/>
<dbReference type="EMBL" id="AODG01000016">
    <property type="protein sequence ID" value="EUJ26554.1"/>
    <property type="molecule type" value="Genomic_DNA"/>
</dbReference>
<evidence type="ECO:0000313" key="3">
    <source>
        <dbReference type="Proteomes" id="UP000019251"/>
    </source>
</evidence>
<sequence length="94" mass="10849">MFFICFYNLKSKKTIYQFARLATYIFVLNIVIGLIEVKTGMHMKLSAAKVYVTTTIANQPTGFLYNPNDFALFLNILYPIVILNLYKIKKKDGL</sequence>
<protein>
    <submittedName>
        <fullName evidence="2">O-Antigen polymerase family protein</fullName>
    </submittedName>
</protein>
<keyword evidence="1" id="KW-0472">Membrane</keyword>
<reference evidence="2 3" key="1">
    <citation type="submission" date="2012-12" db="EMBL/GenBank/DDBJ databases">
        <title>Novel taxa of Listeriaceae from agricultural environments in the United States.</title>
        <authorList>
            <person name="den Bakker H.C."/>
            <person name="Allred A."/>
            <person name="Warchocki S."/>
            <person name="Wright E.M."/>
            <person name="Burrell A."/>
            <person name="Nightingale K.K."/>
            <person name="Kephart D."/>
            <person name="Wiedmann M."/>
        </authorList>
    </citation>
    <scope>NUCLEOTIDE SEQUENCE [LARGE SCALE GENOMIC DNA]</scope>
    <source>
        <strain evidence="2 3">FSL F6-1183</strain>
    </source>
</reference>
<evidence type="ECO:0000256" key="1">
    <source>
        <dbReference type="SAM" id="Phobius"/>
    </source>
</evidence>
<feature type="transmembrane region" description="Helical" evidence="1">
    <location>
        <begin position="70"/>
        <end position="86"/>
    </location>
</feature>
<proteinExistence type="predicted"/>
<name>A0A829R3I6_LISGR</name>
<keyword evidence="1" id="KW-1133">Transmembrane helix</keyword>
<evidence type="ECO:0000313" key="2">
    <source>
        <dbReference type="EMBL" id="EUJ26554.1"/>
    </source>
</evidence>
<feature type="transmembrane region" description="Helical" evidence="1">
    <location>
        <begin position="21"/>
        <end position="41"/>
    </location>
</feature>